<dbReference type="EMBL" id="JBFASG010000019">
    <property type="protein sequence ID" value="MEV4925026.1"/>
    <property type="molecule type" value="Genomic_DNA"/>
</dbReference>
<evidence type="ECO:0000313" key="1">
    <source>
        <dbReference type="EMBL" id="MEV4925026.1"/>
    </source>
</evidence>
<proteinExistence type="predicted"/>
<comment type="caution">
    <text evidence="1">The sequence shown here is derived from an EMBL/GenBank/DDBJ whole genome shotgun (WGS) entry which is preliminary data.</text>
</comment>
<evidence type="ECO:0000313" key="2">
    <source>
        <dbReference type="Proteomes" id="UP001552479"/>
    </source>
</evidence>
<protein>
    <submittedName>
        <fullName evidence="1">Uncharacterized protein</fullName>
    </submittedName>
</protein>
<reference evidence="1 2" key="1">
    <citation type="submission" date="2024-06" db="EMBL/GenBank/DDBJ databases">
        <title>The Natural Products Discovery Center: Release of the First 8490 Sequenced Strains for Exploring Actinobacteria Biosynthetic Diversity.</title>
        <authorList>
            <person name="Kalkreuter E."/>
            <person name="Kautsar S.A."/>
            <person name="Yang D."/>
            <person name="Bader C.D."/>
            <person name="Teijaro C.N."/>
            <person name="Fluegel L."/>
            <person name="Davis C.M."/>
            <person name="Simpson J.R."/>
            <person name="Lauterbach L."/>
            <person name="Steele A.D."/>
            <person name="Gui C."/>
            <person name="Meng S."/>
            <person name="Li G."/>
            <person name="Viehrig K."/>
            <person name="Ye F."/>
            <person name="Su P."/>
            <person name="Kiefer A.F."/>
            <person name="Nichols A."/>
            <person name="Cepeda A.J."/>
            <person name="Yan W."/>
            <person name="Fan B."/>
            <person name="Jiang Y."/>
            <person name="Adhikari A."/>
            <person name="Zheng C.-J."/>
            <person name="Schuster L."/>
            <person name="Cowan T.M."/>
            <person name="Smanski M.J."/>
            <person name="Chevrette M.G."/>
            <person name="De Carvalho L.P.S."/>
            <person name="Shen B."/>
        </authorList>
    </citation>
    <scope>NUCLEOTIDE SEQUENCE [LARGE SCALE GENOMIC DNA]</scope>
    <source>
        <strain evidence="1 2">NPDC053791</strain>
    </source>
</reference>
<dbReference type="Proteomes" id="UP001552479">
    <property type="component" value="Unassembled WGS sequence"/>
</dbReference>
<organism evidence="1 2">
    <name type="scientific">Streptomyces roseoverticillatus</name>
    <dbReference type="NCBI Taxonomy" id="66429"/>
    <lineage>
        <taxon>Bacteria</taxon>
        <taxon>Bacillati</taxon>
        <taxon>Actinomycetota</taxon>
        <taxon>Actinomycetes</taxon>
        <taxon>Kitasatosporales</taxon>
        <taxon>Streptomycetaceae</taxon>
        <taxon>Streptomyces</taxon>
    </lineage>
</organism>
<gene>
    <name evidence="1" type="ORF">AB0L03_19660</name>
</gene>
<keyword evidence="2" id="KW-1185">Reference proteome</keyword>
<accession>A0ABV3IX22</accession>
<dbReference type="RefSeq" id="WP_366088856.1">
    <property type="nucleotide sequence ID" value="NZ_JBFASG010000019.1"/>
</dbReference>
<sequence>MAAAARHAAARLRRPAAHRRPHPPDVLGRFDDIPWQLRRALGAERQKVYVRVIPALHPRLRERLERVEERCAEGSDVKRWPGNSANLVKAVQRDDLAMALVHLPVHAEGIELLELLREPLGAPCTPGCCAASSATPWWPRSVNWWSCGAT</sequence>
<name>A0ABV3IX22_9ACTN</name>